<dbReference type="InterPro" id="IPR057260">
    <property type="entry name" value="Ribosomal_L19e_C"/>
</dbReference>
<dbReference type="STRING" id="291195.A0A437AHV9"/>
<dbReference type="Pfam" id="PF25476">
    <property type="entry name" value="Ribosomal_L19e_C"/>
    <property type="match status" value="1"/>
</dbReference>
<keyword evidence="3" id="KW-0687">Ribonucleoprotein</keyword>
<dbReference type="Gene3D" id="1.10.1200.240">
    <property type="match status" value="1"/>
</dbReference>
<keyword evidence="7" id="KW-1185">Reference proteome</keyword>
<keyword evidence="4" id="KW-0175">Coiled coil</keyword>
<dbReference type="GO" id="GO:0022625">
    <property type="term" value="C:cytosolic large ribosomal subunit"/>
    <property type="evidence" value="ECO:0007669"/>
    <property type="project" value="InterPro"/>
</dbReference>
<dbReference type="InterPro" id="IPR000196">
    <property type="entry name" value="Ribosomal_eL19_dom"/>
</dbReference>
<dbReference type="InterPro" id="IPR035970">
    <property type="entry name" value="60S_ribosomal_eL19_sf"/>
</dbReference>
<comment type="caution">
    <text evidence="6">The sequence shown here is derived from an EMBL/GenBank/DDBJ whole genome shotgun (WGS) entry which is preliminary data.</text>
</comment>
<sequence>MTKLIHHRRLAADILDCGENRVWLDPVELTRLAGAATRVEVRKLIKDGVIIKKPVAVHSRYRANKLKEAKLKGRHCGPGKVRGTKNARMPEKEIWMKKIRGQRSVLKDLKDKKMLTNEEYRTYYLQAKGNAFKSVKVMNESIEKKKAEKLRIQELASQAAALKMRK</sequence>
<comment type="similarity">
    <text evidence="1">Belongs to the eukaryotic ribosomal protein eL19 family.</text>
</comment>
<accession>A0A437AHV9</accession>
<evidence type="ECO:0000259" key="5">
    <source>
        <dbReference type="SMART" id="SM01416"/>
    </source>
</evidence>
<feature type="coiled-coil region" evidence="4">
    <location>
        <begin position="138"/>
        <end position="165"/>
    </location>
</feature>
<evidence type="ECO:0000313" key="6">
    <source>
        <dbReference type="EMBL" id="RVD90734.1"/>
    </source>
</evidence>
<dbReference type="InterPro" id="IPR057259">
    <property type="entry name" value="Ribosomal_L19e"/>
</dbReference>
<dbReference type="NCBIfam" id="NF006343">
    <property type="entry name" value="PRK08570.1"/>
    <property type="match status" value="1"/>
</dbReference>
<evidence type="ECO:0000313" key="7">
    <source>
        <dbReference type="Proteomes" id="UP000282876"/>
    </source>
</evidence>
<protein>
    <submittedName>
        <fullName evidence="6">60S ribosomal protein L19-like</fullName>
    </submittedName>
</protein>
<organism evidence="6 7">
    <name type="scientific">Tubulinosema ratisbonensis</name>
    <dbReference type="NCBI Taxonomy" id="291195"/>
    <lineage>
        <taxon>Eukaryota</taxon>
        <taxon>Fungi</taxon>
        <taxon>Fungi incertae sedis</taxon>
        <taxon>Microsporidia</taxon>
        <taxon>Tubulinosematoidea</taxon>
        <taxon>Tubulinosematidae</taxon>
        <taxon>Tubulinosema</taxon>
    </lineage>
</organism>
<dbReference type="FunFam" id="1.10.1650.10:FF:000001">
    <property type="entry name" value="Ribosomal protein L19"/>
    <property type="match status" value="1"/>
</dbReference>
<gene>
    <name evidence="6" type="ORF">TUBRATIS_28350</name>
</gene>
<dbReference type="Gene3D" id="1.10.1650.10">
    <property type="match status" value="1"/>
</dbReference>
<dbReference type="EMBL" id="RCSS01000793">
    <property type="protein sequence ID" value="RVD90734.1"/>
    <property type="molecule type" value="Genomic_DNA"/>
</dbReference>
<dbReference type="InterPro" id="IPR015972">
    <property type="entry name" value="Ribosomal_eL19_dom1"/>
</dbReference>
<proteinExistence type="inferred from homology"/>
<dbReference type="GO" id="GO:0006412">
    <property type="term" value="P:translation"/>
    <property type="evidence" value="ECO:0007669"/>
    <property type="project" value="InterPro"/>
</dbReference>
<evidence type="ECO:0000256" key="3">
    <source>
        <dbReference type="ARBA" id="ARBA00023274"/>
    </source>
</evidence>
<dbReference type="InterPro" id="IPR039547">
    <property type="entry name" value="Ribosomal_eL19"/>
</dbReference>
<dbReference type="OrthoDB" id="5407653at2759"/>
<reference evidence="6 7" key="1">
    <citation type="submission" date="2018-10" db="EMBL/GenBank/DDBJ databases">
        <title>Draft genome sequence of the microsporidian Tubulinosema ratisbonensis.</title>
        <authorList>
            <person name="Polonais V."/>
            <person name="Peyretaillade E."/>
            <person name="Niehus S."/>
            <person name="Wawrzyniak I."/>
            <person name="Franchet A."/>
            <person name="Gaspin C."/>
            <person name="Reichstadt M."/>
            <person name="Belser C."/>
            <person name="Labadie K."/>
            <person name="Delbac F."/>
            <person name="Ferrandon D."/>
        </authorList>
    </citation>
    <scope>NUCLEOTIDE SEQUENCE [LARGE SCALE GENOMIC DNA]</scope>
    <source>
        <strain evidence="6 7">Franzen</strain>
    </source>
</reference>
<dbReference type="AlphaFoldDB" id="A0A437AHV9"/>
<evidence type="ECO:0000256" key="2">
    <source>
        <dbReference type="ARBA" id="ARBA00022980"/>
    </source>
</evidence>
<dbReference type="GO" id="GO:0003735">
    <property type="term" value="F:structural constituent of ribosome"/>
    <property type="evidence" value="ECO:0007669"/>
    <property type="project" value="InterPro"/>
</dbReference>
<dbReference type="GO" id="GO:0003723">
    <property type="term" value="F:RNA binding"/>
    <property type="evidence" value="ECO:0007669"/>
    <property type="project" value="InterPro"/>
</dbReference>
<evidence type="ECO:0000256" key="4">
    <source>
        <dbReference type="SAM" id="Coils"/>
    </source>
</evidence>
<dbReference type="HAMAP" id="MF_01475">
    <property type="entry name" value="Ribosomal_eL19"/>
    <property type="match status" value="1"/>
</dbReference>
<dbReference type="Proteomes" id="UP000282876">
    <property type="component" value="Unassembled WGS sequence"/>
</dbReference>
<dbReference type="VEuPathDB" id="MicrosporidiaDB:TUBRATIS_28350"/>
<evidence type="ECO:0000256" key="1">
    <source>
        <dbReference type="ARBA" id="ARBA00011082"/>
    </source>
</evidence>
<dbReference type="Pfam" id="PF01280">
    <property type="entry name" value="Ribosomal_L19e"/>
    <property type="match status" value="1"/>
</dbReference>
<keyword evidence="2 6" id="KW-0689">Ribosomal protein</keyword>
<dbReference type="SMART" id="SM01416">
    <property type="entry name" value="Ribosomal_L19e"/>
    <property type="match status" value="1"/>
</dbReference>
<feature type="domain" description="Large ribosomal subunit protein eL19" evidence="5">
    <location>
        <begin position="3"/>
        <end position="146"/>
    </location>
</feature>
<name>A0A437AHV9_9MICR</name>
<dbReference type="PANTHER" id="PTHR10722">
    <property type="entry name" value="60S RIBOSOMAL PROTEIN L19"/>
    <property type="match status" value="1"/>
</dbReference>
<dbReference type="SUPFAM" id="SSF48140">
    <property type="entry name" value="Ribosomal protein L19 (L19e)"/>
    <property type="match status" value="1"/>
</dbReference>